<accession>A0A318LZ04</accession>
<keyword evidence="2" id="KW-0285">Flavoprotein</keyword>
<dbReference type="InterPro" id="IPR020946">
    <property type="entry name" value="Flavin_mOase-like"/>
</dbReference>
<dbReference type="EMBL" id="MASU01000019">
    <property type="protein sequence ID" value="PXY18725.1"/>
    <property type="molecule type" value="Genomic_DNA"/>
</dbReference>
<evidence type="ECO:0000313" key="5">
    <source>
        <dbReference type="EMBL" id="PXY18725.1"/>
    </source>
</evidence>
<dbReference type="GO" id="GO:0050661">
    <property type="term" value="F:NADP binding"/>
    <property type="evidence" value="ECO:0007669"/>
    <property type="project" value="InterPro"/>
</dbReference>
<dbReference type="GO" id="GO:0050660">
    <property type="term" value="F:flavin adenine dinucleotide binding"/>
    <property type="evidence" value="ECO:0007669"/>
    <property type="project" value="InterPro"/>
</dbReference>
<dbReference type="PRINTS" id="PR00411">
    <property type="entry name" value="PNDRDTASEI"/>
</dbReference>
<dbReference type="Proteomes" id="UP000247892">
    <property type="component" value="Unassembled WGS sequence"/>
</dbReference>
<evidence type="ECO:0000256" key="1">
    <source>
        <dbReference type="ARBA" id="ARBA00010139"/>
    </source>
</evidence>
<dbReference type="RefSeq" id="WP_110343454.1">
    <property type="nucleotide sequence ID" value="NZ_JBHVKT010000003.1"/>
</dbReference>
<dbReference type="SUPFAM" id="SSF51905">
    <property type="entry name" value="FAD/NAD(P)-binding domain"/>
    <property type="match status" value="2"/>
</dbReference>
<dbReference type="PANTHER" id="PTHR42877">
    <property type="entry name" value="L-ORNITHINE N(5)-MONOOXYGENASE-RELATED"/>
    <property type="match status" value="1"/>
</dbReference>
<keyword evidence="6" id="KW-1185">Reference proteome</keyword>
<evidence type="ECO:0000256" key="2">
    <source>
        <dbReference type="ARBA" id="ARBA00022630"/>
    </source>
</evidence>
<reference evidence="5 6" key="1">
    <citation type="submission" date="2016-07" db="EMBL/GenBank/DDBJ databases">
        <title>Draft genome sequence of Prauserella sp. YIM 121212, isolated from alkaline soil.</title>
        <authorList>
            <person name="Ruckert C."/>
            <person name="Albersmeier A."/>
            <person name="Jiang C.-L."/>
            <person name="Jiang Y."/>
            <person name="Kalinowski J."/>
            <person name="Schneider O."/>
            <person name="Winkler A."/>
            <person name="Zotchev S.B."/>
        </authorList>
    </citation>
    <scope>NUCLEOTIDE SEQUENCE [LARGE SCALE GENOMIC DNA]</scope>
    <source>
        <strain evidence="5 6">YIM 121212</strain>
    </source>
</reference>
<evidence type="ECO:0000313" key="6">
    <source>
        <dbReference type="Proteomes" id="UP000247892"/>
    </source>
</evidence>
<dbReference type="InterPro" id="IPR051209">
    <property type="entry name" value="FAD-bind_Monooxygenase_sf"/>
</dbReference>
<sequence length="644" mass="71217">MALPRPPADVDVEELRSAVGAANIPTLVAVLFQLTGDRSWLEKPYAPERGRGMDDNDSGGLPDEVQDEIRAATVDAVRAWAEGRPPAVPAPTGDDLVELLSVCMGEPVPADFEPMMAETLGFRSAAPKRPERAVPEDFSVVVIGAGISGLLAAIRLREAGIRHVVLEKNDDVGGTWYENDYPGAGVDTKSYLYSYSFFPRSWTSHYARQGEVQRYLCDVADHFGVRDAIRFRHEVTDARWDEDGRHWLVGAVDAGGARHEFVANAVITAVGQLNRPKVPDIPGLSSFAGPAFHSAEWPEDLDLTGKRVAVIGSGASAMQIVPAIAGQVSELTVFQRSPQWIAEARDVFRPYTSAQHWLMDNVPFYLDWYRARLAWTFNDKVHPTLRIDPEWEHPERSVNAVNDGHRRAFTRYLDRQLADRPDLRAKALPDYPPFGKRMLLDNGWFAAIKRPNVELVAEGVAEVTEGGVRGDQGTERECDVLVLATGFHAHRMLYPMSVVGRDGRAVTDVWGPDDAAAYLGITVPGFPNLFLTSGPNTILGHGGSHITMAECQVNYIMDLLCQLVDGGIAAAEVREEIYDKFKSAVDAAHSRMIWSHRGMENWYRNAHGRVVSTTPFRVVDYWTATRQADLADYHVDRGERAGTP</sequence>
<dbReference type="PRINTS" id="PR00368">
    <property type="entry name" value="FADPNR"/>
</dbReference>
<dbReference type="AlphaFoldDB" id="A0A318LZ04"/>
<comment type="caution">
    <text evidence="5">The sequence shown here is derived from an EMBL/GenBank/DDBJ whole genome shotgun (WGS) entry which is preliminary data.</text>
</comment>
<name>A0A318LZ04_9PSEU</name>
<evidence type="ECO:0000256" key="4">
    <source>
        <dbReference type="ARBA" id="ARBA00023002"/>
    </source>
</evidence>
<dbReference type="PANTHER" id="PTHR42877:SF4">
    <property type="entry name" value="FAD_NAD(P)-BINDING DOMAIN-CONTAINING PROTEIN-RELATED"/>
    <property type="match status" value="1"/>
</dbReference>
<evidence type="ECO:0000256" key="3">
    <source>
        <dbReference type="ARBA" id="ARBA00022827"/>
    </source>
</evidence>
<proteinExistence type="inferred from homology"/>
<comment type="similarity">
    <text evidence="1">Belongs to the FAD-binding monooxygenase family.</text>
</comment>
<dbReference type="InterPro" id="IPR036188">
    <property type="entry name" value="FAD/NAD-bd_sf"/>
</dbReference>
<gene>
    <name evidence="5" type="ORF">BA062_34530</name>
</gene>
<organism evidence="5 6">
    <name type="scientific">Prauserella flavalba</name>
    <dbReference type="NCBI Taxonomy" id="1477506"/>
    <lineage>
        <taxon>Bacteria</taxon>
        <taxon>Bacillati</taxon>
        <taxon>Actinomycetota</taxon>
        <taxon>Actinomycetes</taxon>
        <taxon>Pseudonocardiales</taxon>
        <taxon>Pseudonocardiaceae</taxon>
        <taxon>Prauserella</taxon>
    </lineage>
</organism>
<dbReference type="Gene3D" id="3.50.50.60">
    <property type="entry name" value="FAD/NAD(P)-binding domain"/>
    <property type="match status" value="2"/>
</dbReference>
<keyword evidence="4" id="KW-0560">Oxidoreductase</keyword>
<dbReference type="OrthoDB" id="5168853at2"/>
<protein>
    <submittedName>
        <fullName evidence="5">Monooxygenase</fullName>
    </submittedName>
</protein>
<keyword evidence="3" id="KW-0274">FAD</keyword>
<dbReference type="GO" id="GO:0004499">
    <property type="term" value="F:N,N-dimethylaniline monooxygenase activity"/>
    <property type="evidence" value="ECO:0007669"/>
    <property type="project" value="InterPro"/>
</dbReference>
<keyword evidence="5" id="KW-0503">Monooxygenase</keyword>
<dbReference type="Pfam" id="PF00743">
    <property type="entry name" value="FMO-like"/>
    <property type="match status" value="1"/>
</dbReference>